<dbReference type="PROSITE" id="PS00028">
    <property type="entry name" value="ZINC_FINGER_C2H2_1"/>
    <property type="match status" value="1"/>
</dbReference>
<evidence type="ECO:0000313" key="3">
    <source>
        <dbReference type="EMBL" id="CAD7244076.1"/>
    </source>
</evidence>
<dbReference type="GO" id="GO:0008270">
    <property type="term" value="F:zinc ion binding"/>
    <property type="evidence" value="ECO:0007669"/>
    <property type="project" value="UniProtKB-KW"/>
</dbReference>
<gene>
    <name evidence="3" type="ORF">DSTB1V02_LOCUS3980</name>
</gene>
<sequence length="243" mass="27576">MLNYEGNNELTLTYSESGAIEPHCKLKGVESTANNHGLEFADKNQPNFESEIPDFFFYVPGLFGDMPQPRGILKKHSQFDHEIGKGMKKVKRVTLNVPMSLEELMKEYFLPSTADSPTGSNAESEGGQNTTIEIGLVVEEMVIEECAPADFFVKAEDLEFHLDDNFVDHEEQVHEMNKPKKGSSLANPGAVLNDHQYSSNGLTRRKGKYYNQCDICHLYFAFKEDLKAHRKIHWKLNVNCEKV</sequence>
<proteinExistence type="predicted"/>
<dbReference type="Proteomes" id="UP000677054">
    <property type="component" value="Unassembled WGS sequence"/>
</dbReference>
<dbReference type="InterPro" id="IPR013087">
    <property type="entry name" value="Znf_C2H2_type"/>
</dbReference>
<dbReference type="PROSITE" id="PS50157">
    <property type="entry name" value="ZINC_FINGER_C2H2_2"/>
    <property type="match status" value="1"/>
</dbReference>
<name>A0A7R9A601_9CRUS</name>
<keyword evidence="1" id="KW-0862">Zinc</keyword>
<evidence type="ECO:0000256" key="1">
    <source>
        <dbReference type="PROSITE-ProRule" id="PRU00042"/>
    </source>
</evidence>
<dbReference type="EMBL" id="CAJPEV010000556">
    <property type="protein sequence ID" value="CAG0886431.1"/>
    <property type="molecule type" value="Genomic_DNA"/>
</dbReference>
<evidence type="ECO:0000259" key="2">
    <source>
        <dbReference type="PROSITE" id="PS50157"/>
    </source>
</evidence>
<reference evidence="3" key="1">
    <citation type="submission" date="2020-11" db="EMBL/GenBank/DDBJ databases">
        <authorList>
            <person name="Tran Van P."/>
        </authorList>
    </citation>
    <scope>NUCLEOTIDE SEQUENCE</scope>
</reference>
<protein>
    <recommendedName>
        <fullName evidence="2">C2H2-type domain-containing protein</fullName>
    </recommendedName>
</protein>
<keyword evidence="4" id="KW-1185">Reference proteome</keyword>
<organism evidence="3">
    <name type="scientific">Darwinula stevensoni</name>
    <dbReference type="NCBI Taxonomy" id="69355"/>
    <lineage>
        <taxon>Eukaryota</taxon>
        <taxon>Metazoa</taxon>
        <taxon>Ecdysozoa</taxon>
        <taxon>Arthropoda</taxon>
        <taxon>Crustacea</taxon>
        <taxon>Oligostraca</taxon>
        <taxon>Ostracoda</taxon>
        <taxon>Podocopa</taxon>
        <taxon>Podocopida</taxon>
        <taxon>Darwinulocopina</taxon>
        <taxon>Darwinuloidea</taxon>
        <taxon>Darwinulidae</taxon>
        <taxon>Darwinula</taxon>
    </lineage>
</organism>
<dbReference type="EMBL" id="LR900073">
    <property type="protein sequence ID" value="CAD7244076.1"/>
    <property type="molecule type" value="Genomic_DNA"/>
</dbReference>
<feature type="domain" description="C2H2-type" evidence="2">
    <location>
        <begin position="211"/>
        <end position="233"/>
    </location>
</feature>
<keyword evidence="1" id="KW-0479">Metal-binding</keyword>
<accession>A0A7R9A601</accession>
<evidence type="ECO:0000313" key="4">
    <source>
        <dbReference type="Proteomes" id="UP000677054"/>
    </source>
</evidence>
<keyword evidence="1" id="KW-0863">Zinc-finger</keyword>
<dbReference type="AlphaFoldDB" id="A0A7R9A601"/>